<dbReference type="InterPro" id="IPR052854">
    <property type="entry name" value="Serpentine_rcpt_epsilon"/>
</dbReference>
<keyword evidence="2" id="KW-0472">Membrane</keyword>
<dbReference type="PANTHER" id="PTHR47518">
    <property type="entry name" value="SERPENTINE RECEPTOR CLASS EPSILON-13-RELATED"/>
    <property type="match status" value="1"/>
</dbReference>
<dbReference type="PANTHER" id="PTHR47518:SF9">
    <property type="entry name" value="SERPENTINE RECEPTOR, CLASS T"/>
    <property type="match status" value="1"/>
</dbReference>
<comment type="caution">
    <text evidence="3">The sequence shown here is derived from an EMBL/GenBank/DDBJ whole genome shotgun (WGS) entry which is preliminary data.</text>
</comment>
<evidence type="ECO:0000256" key="2">
    <source>
        <dbReference type="SAM" id="Phobius"/>
    </source>
</evidence>
<dbReference type="GO" id="GO:0007606">
    <property type="term" value="P:sensory perception of chemical stimulus"/>
    <property type="evidence" value="ECO:0007669"/>
    <property type="project" value="InterPro"/>
</dbReference>
<sequence>MIQSTLDMWHHVLYSLECVFNVLFILAVSLLFYICATQKNYHVNFRVSLMLIGFGYLICELGQLSLAVSRMCCIGLDNAPIVEKFTMWKFSGMNVHMFAWTVLIIERTIATVFVGVYEAEFRCEFIPAAICGLVLLLAALVGYVKVSAPVGGMDMYILGLQILVTTLSLAACILILLVNKSSYRKRHSSQMHLNNRYQIDENIRAGRYLLPVVFNEFLVKFATSLLSTYSIFFTSIPVGYDTTHLSHAYHLIFAYQRLFFAISLTVRSEKFKLLMKRNTRIDRIVERQAVARSSYFDQLKHMW</sequence>
<protein>
    <recommendedName>
        <fullName evidence="5">G protein-coupled receptor</fullName>
    </recommendedName>
</protein>
<dbReference type="Pfam" id="PF03125">
    <property type="entry name" value="Sre"/>
    <property type="match status" value="1"/>
</dbReference>
<evidence type="ECO:0008006" key="5">
    <source>
        <dbReference type="Google" id="ProtNLM"/>
    </source>
</evidence>
<proteinExistence type="inferred from homology"/>
<feature type="transmembrane region" description="Helical" evidence="2">
    <location>
        <begin position="47"/>
        <end position="68"/>
    </location>
</feature>
<evidence type="ECO:0000313" key="3">
    <source>
        <dbReference type="EMBL" id="KAK5967259.1"/>
    </source>
</evidence>
<evidence type="ECO:0000256" key="1">
    <source>
        <dbReference type="ARBA" id="ARBA00006803"/>
    </source>
</evidence>
<name>A0AAN8IAP8_TRICO</name>
<evidence type="ECO:0000313" key="4">
    <source>
        <dbReference type="Proteomes" id="UP001331761"/>
    </source>
</evidence>
<dbReference type="Proteomes" id="UP001331761">
    <property type="component" value="Unassembled WGS sequence"/>
</dbReference>
<feature type="transmembrane region" description="Helical" evidence="2">
    <location>
        <begin position="125"/>
        <end position="144"/>
    </location>
</feature>
<keyword evidence="2" id="KW-1133">Transmembrane helix</keyword>
<dbReference type="InterPro" id="IPR004151">
    <property type="entry name" value="7TM_GPCR_serpentine_rcpt_Sre"/>
</dbReference>
<gene>
    <name evidence="3" type="ORF">GCK32_002856</name>
</gene>
<accession>A0AAN8IAP8</accession>
<dbReference type="AlphaFoldDB" id="A0AAN8IAP8"/>
<keyword evidence="4" id="KW-1185">Reference proteome</keyword>
<reference evidence="3 4" key="1">
    <citation type="submission" date="2019-10" db="EMBL/GenBank/DDBJ databases">
        <title>Assembly and Annotation for the nematode Trichostrongylus colubriformis.</title>
        <authorList>
            <person name="Martin J."/>
        </authorList>
    </citation>
    <scope>NUCLEOTIDE SEQUENCE [LARGE SCALE GENOMIC DNA]</scope>
    <source>
        <strain evidence="3">G859</strain>
        <tissue evidence="3">Whole worm</tissue>
    </source>
</reference>
<keyword evidence="2" id="KW-0812">Transmembrane</keyword>
<feature type="transmembrane region" description="Helical" evidence="2">
    <location>
        <begin position="248"/>
        <end position="266"/>
    </location>
</feature>
<feature type="transmembrane region" description="Helical" evidence="2">
    <location>
        <begin position="12"/>
        <end position="35"/>
    </location>
</feature>
<feature type="transmembrane region" description="Helical" evidence="2">
    <location>
        <begin position="217"/>
        <end position="236"/>
    </location>
</feature>
<dbReference type="EMBL" id="WIXE01022697">
    <property type="protein sequence ID" value="KAK5967259.1"/>
    <property type="molecule type" value="Genomic_DNA"/>
</dbReference>
<dbReference type="GO" id="GO:0016020">
    <property type="term" value="C:membrane"/>
    <property type="evidence" value="ECO:0007669"/>
    <property type="project" value="InterPro"/>
</dbReference>
<comment type="similarity">
    <text evidence="1">Belongs to the nematode receptor-like protein sre family.</text>
</comment>
<organism evidence="3 4">
    <name type="scientific">Trichostrongylus colubriformis</name>
    <name type="common">Black scour worm</name>
    <dbReference type="NCBI Taxonomy" id="6319"/>
    <lineage>
        <taxon>Eukaryota</taxon>
        <taxon>Metazoa</taxon>
        <taxon>Ecdysozoa</taxon>
        <taxon>Nematoda</taxon>
        <taxon>Chromadorea</taxon>
        <taxon>Rhabditida</taxon>
        <taxon>Rhabditina</taxon>
        <taxon>Rhabditomorpha</taxon>
        <taxon>Strongyloidea</taxon>
        <taxon>Trichostrongylidae</taxon>
        <taxon>Trichostrongylus</taxon>
    </lineage>
</organism>
<feature type="transmembrane region" description="Helical" evidence="2">
    <location>
        <begin position="156"/>
        <end position="178"/>
    </location>
</feature>
<feature type="transmembrane region" description="Helical" evidence="2">
    <location>
        <begin position="97"/>
        <end position="118"/>
    </location>
</feature>